<evidence type="ECO:0000256" key="1">
    <source>
        <dbReference type="SAM" id="MobiDB-lite"/>
    </source>
</evidence>
<evidence type="ECO:0000313" key="4">
    <source>
        <dbReference type="Proteomes" id="UP000401717"/>
    </source>
</evidence>
<keyword evidence="5" id="KW-1185">Reference proteome</keyword>
<dbReference type="AlphaFoldDB" id="A0A564G5Y9"/>
<reference evidence="2" key="3">
    <citation type="submission" date="2021-08" db="EMBL/GenBank/DDBJ databases">
        <authorList>
            <person name="Tani A."/>
            <person name="Ola A."/>
            <person name="Ogura Y."/>
            <person name="Katsura K."/>
            <person name="Hayashi T."/>
        </authorList>
    </citation>
    <scope>NUCLEOTIDE SEQUENCE</scope>
    <source>
        <strain evidence="2">DSM 22415</strain>
    </source>
</reference>
<dbReference type="Proteomes" id="UP000401717">
    <property type="component" value="Unassembled WGS sequence"/>
</dbReference>
<evidence type="ECO:0000313" key="5">
    <source>
        <dbReference type="Proteomes" id="UP001055303"/>
    </source>
</evidence>
<accession>A0A564G5Y9</accession>
<proteinExistence type="predicted"/>
<protein>
    <recommendedName>
        <fullName evidence="6">Phage portal protein</fullName>
    </recommendedName>
</protein>
<dbReference type="Pfam" id="PF04860">
    <property type="entry name" value="Phage_portal"/>
    <property type="match status" value="1"/>
</dbReference>
<organism evidence="3 4">
    <name type="scientific">Methylobacterium dankookense</name>
    <dbReference type="NCBI Taxonomy" id="560405"/>
    <lineage>
        <taxon>Bacteria</taxon>
        <taxon>Pseudomonadati</taxon>
        <taxon>Pseudomonadota</taxon>
        <taxon>Alphaproteobacteria</taxon>
        <taxon>Hyphomicrobiales</taxon>
        <taxon>Methylobacteriaceae</taxon>
        <taxon>Methylobacterium</taxon>
    </lineage>
</organism>
<dbReference type="EMBL" id="BPQI01000232">
    <property type="protein sequence ID" value="GJD59610.1"/>
    <property type="molecule type" value="Genomic_DNA"/>
</dbReference>
<evidence type="ECO:0000313" key="2">
    <source>
        <dbReference type="EMBL" id="GJD59610.1"/>
    </source>
</evidence>
<feature type="region of interest" description="Disordered" evidence="1">
    <location>
        <begin position="434"/>
        <end position="458"/>
    </location>
</feature>
<reference evidence="2" key="2">
    <citation type="journal article" date="2021" name="Front. Microbiol.">
        <title>Comprehensive Comparative Genomics and Phenotyping of Methylobacterium Species.</title>
        <authorList>
            <person name="Alessa O."/>
            <person name="Ogura Y."/>
            <person name="Fujitani Y."/>
            <person name="Takami H."/>
            <person name="Hayashi T."/>
            <person name="Sahin N."/>
            <person name="Tani A."/>
        </authorList>
    </citation>
    <scope>NUCLEOTIDE SEQUENCE</scope>
    <source>
        <strain evidence="2">DSM 22415</strain>
    </source>
</reference>
<sequence>MASSAAPSPASNFVGSATEWKGWKGSGRGWFSLMDLLGVQGAQFREISIGEALQQAAVTVCLDVMAQDTGKAPIRLRKRTRSPAGHIGSQVMLPEEHPVAALLWLRPNKWMTWPELVEMTVFHLGLVNNAYWIPRKTLGGDVLSLVPILPGRCRKDAWPDQREFCYRVSVAGVVDRVLMDADRDFILFEDEICHFATRRLNGVTGASTLFLAQRTLALNAALQEFQNRLFTRGDMPRGVFELPEGRELTQEQFDRVVDSFKAALRAVREEDAPIVVEGGAKWQRMAMTAMEAGVNESWDRAVSETARMFRIPPYKLQHYANVKYENMDSMAQFYADESLIPRARVIEERLTFALLTEREIMQGLYIEFDREALYITDIKSRTERATKLFEKGIITKNRALEMVGENPAEFGDVYMMPANTFLISTSNEVIVTNQAAKGDGSQPKDETDGDPAAPAADT</sequence>
<dbReference type="InterPro" id="IPR006427">
    <property type="entry name" value="Portal_HK97"/>
</dbReference>
<evidence type="ECO:0000313" key="3">
    <source>
        <dbReference type="EMBL" id="VUF15949.1"/>
    </source>
</evidence>
<gene>
    <name evidence="2" type="ORF">IFDJLNFL_5539</name>
    <name evidence="3" type="ORF">MTDSW087_05698</name>
</gene>
<dbReference type="NCBIfam" id="TIGR01537">
    <property type="entry name" value="portal_HK97"/>
    <property type="match status" value="1"/>
</dbReference>
<dbReference type="InterPro" id="IPR006944">
    <property type="entry name" value="Phage/GTA_portal"/>
</dbReference>
<reference evidence="3 4" key="1">
    <citation type="submission" date="2019-06" db="EMBL/GenBank/DDBJ databases">
        <authorList>
            <person name="Rodrigo-Torres L."/>
            <person name="Arahal R. D."/>
            <person name="Lucena T."/>
        </authorList>
    </citation>
    <scope>NUCLEOTIDE SEQUENCE [LARGE SCALE GENOMIC DNA]</scope>
    <source>
        <strain evidence="3 4">SW08-7</strain>
    </source>
</reference>
<dbReference type="Proteomes" id="UP001055303">
    <property type="component" value="Unassembled WGS sequence"/>
</dbReference>
<evidence type="ECO:0008006" key="6">
    <source>
        <dbReference type="Google" id="ProtNLM"/>
    </source>
</evidence>
<name>A0A564G5Y9_9HYPH</name>
<dbReference type="EMBL" id="CABFVH010000080">
    <property type="protein sequence ID" value="VUF15949.1"/>
    <property type="molecule type" value="Genomic_DNA"/>
</dbReference>